<keyword evidence="7" id="KW-1185">Reference proteome</keyword>
<keyword evidence="3" id="KW-0812">Transmembrane</keyword>
<gene>
    <name evidence="6" type="ORF">SAMN05414137_10887</name>
</gene>
<dbReference type="InterPro" id="IPR050922">
    <property type="entry name" value="LytR/CpsA/Psr_CW_biosynth"/>
</dbReference>
<feature type="region of interest" description="Disordered" evidence="2">
    <location>
        <begin position="1"/>
        <end position="42"/>
    </location>
</feature>
<dbReference type="eggNOG" id="COG1316">
    <property type="taxonomic scope" value="Bacteria"/>
</dbReference>
<dbReference type="Gene3D" id="3.30.70.2390">
    <property type="match status" value="1"/>
</dbReference>
<evidence type="ECO:0000256" key="2">
    <source>
        <dbReference type="SAM" id="MobiDB-lite"/>
    </source>
</evidence>
<feature type="compositionally biased region" description="Low complexity" evidence="2">
    <location>
        <begin position="20"/>
        <end position="30"/>
    </location>
</feature>
<feature type="domain" description="LytR/CpsA/Psr regulator C-terminal" evidence="5">
    <location>
        <begin position="382"/>
        <end position="468"/>
    </location>
</feature>
<comment type="similarity">
    <text evidence="1">Belongs to the LytR/CpsA/Psr (LCP) family.</text>
</comment>
<accession>A0A1H7PRW4</accession>
<dbReference type="Proteomes" id="UP000183015">
    <property type="component" value="Unassembled WGS sequence"/>
</dbReference>
<name>A0A1H7PRW4_STRJI</name>
<dbReference type="PANTHER" id="PTHR33392:SF6">
    <property type="entry name" value="POLYISOPRENYL-TEICHOIC ACID--PEPTIDOGLYCAN TEICHOIC ACID TRANSFERASE TAGU"/>
    <property type="match status" value="1"/>
</dbReference>
<proteinExistence type="inferred from homology"/>
<dbReference type="OrthoDB" id="9782542at2"/>
<dbReference type="Pfam" id="PF03816">
    <property type="entry name" value="LytR_cpsA_psr"/>
    <property type="match status" value="1"/>
</dbReference>
<dbReference type="Gene3D" id="3.40.630.190">
    <property type="entry name" value="LCP protein"/>
    <property type="match status" value="1"/>
</dbReference>
<dbReference type="Pfam" id="PF13399">
    <property type="entry name" value="LytR_C"/>
    <property type="match status" value="1"/>
</dbReference>
<reference evidence="7" key="1">
    <citation type="submission" date="2016-10" db="EMBL/GenBank/DDBJ databases">
        <authorList>
            <person name="Varghese N."/>
        </authorList>
    </citation>
    <scope>NUCLEOTIDE SEQUENCE [LARGE SCALE GENOMIC DNA]</scope>
    <source>
        <strain evidence="7">DSM 45096 / BCRC 16803 / CGMCC 4.1857 / CIP 109030 / JCM 12277 / KCTC 19219 / NBRC 100920 / 33214</strain>
    </source>
</reference>
<evidence type="ECO:0000259" key="5">
    <source>
        <dbReference type="Pfam" id="PF13399"/>
    </source>
</evidence>
<feature type="domain" description="Cell envelope-related transcriptional attenuator" evidence="4">
    <location>
        <begin position="117"/>
        <end position="272"/>
    </location>
</feature>
<feature type="compositionally biased region" description="Basic residues" evidence="2">
    <location>
        <begin position="31"/>
        <end position="42"/>
    </location>
</feature>
<organism evidence="6 7">
    <name type="scientific">Streptacidiphilus jiangxiensis</name>
    <dbReference type="NCBI Taxonomy" id="235985"/>
    <lineage>
        <taxon>Bacteria</taxon>
        <taxon>Bacillati</taxon>
        <taxon>Actinomycetota</taxon>
        <taxon>Actinomycetes</taxon>
        <taxon>Kitasatosporales</taxon>
        <taxon>Streptomycetaceae</taxon>
        <taxon>Streptacidiphilus</taxon>
    </lineage>
</organism>
<protein>
    <submittedName>
        <fullName evidence="6">Cell envelope-related function transcriptional attenuator common domain-containing protein</fullName>
    </submittedName>
</protein>
<evidence type="ECO:0000256" key="1">
    <source>
        <dbReference type="ARBA" id="ARBA00006068"/>
    </source>
</evidence>
<dbReference type="InterPro" id="IPR004474">
    <property type="entry name" value="LytR_CpsA_psr"/>
</dbReference>
<keyword evidence="3" id="KW-1133">Transmembrane helix</keyword>
<evidence type="ECO:0000259" key="4">
    <source>
        <dbReference type="Pfam" id="PF03816"/>
    </source>
</evidence>
<sequence>MTPPEESFGGRAAARRAGRGKSAPAGAVPTGRRKTKPKKRGKRIAMGVSAFVVLVAAAGCAWVYQLDSNIKHSALDTGSSPQKGAVIPGAINIMLIGSDTRIGGNASLGGQDNSLPHADVEMLLHVSADHQNATVMSIPRDTDTQIPDCTQNGKTYHFGAHDQITNSLNYGPGCTVSAVNALTGVHIDHFMVVDFDGVVNMSDAVGGVDVCTTHNVYDPGSHLKLSAGSHTLVGQGALEFLRTRHAFGNASDIDRTVTQHIFLSALMHKMKSASTLADPTNVYSLAEAATRAFQVDNGLNSITKLISLANTLAGIPTSHITFVTMPAINDPYNPNAWLAPAPNAQQLFNAIANDQSLSGGSSTKPTAGASASASAAVDPSSIEVHVFNGTGVPGRAAAVQTELAGKGYSNSIVEHTAMSVSSSKVEYSASDPQYKREAQQVASALGLPSSSLTVTPGLTTVHVVVGSDLKVGSGSGSAAPKPSANIGQATQGASAEIAGDTVKCAQASPFPLGGLPASAAAYQGLTVEQAYALATKNGIPDSDKQK</sequence>
<dbReference type="InterPro" id="IPR027381">
    <property type="entry name" value="LytR/CpsA/Psr_C"/>
</dbReference>
<dbReference type="EMBL" id="FOAZ01000008">
    <property type="protein sequence ID" value="SEL38326.1"/>
    <property type="molecule type" value="Genomic_DNA"/>
</dbReference>
<dbReference type="STRING" id="235985.SAMN05414137_10887"/>
<feature type="transmembrane region" description="Helical" evidence="3">
    <location>
        <begin position="44"/>
        <end position="64"/>
    </location>
</feature>
<dbReference type="PANTHER" id="PTHR33392">
    <property type="entry name" value="POLYISOPRENYL-TEICHOIC ACID--PEPTIDOGLYCAN TEICHOIC ACID TRANSFERASE TAGU"/>
    <property type="match status" value="1"/>
</dbReference>
<dbReference type="NCBIfam" id="TIGR00350">
    <property type="entry name" value="lytR_cpsA_psr"/>
    <property type="match status" value="1"/>
</dbReference>
<dbReference type="RefSeq" id="WP_082015027.1">
    <property type="nucleotide sequence ID" value="NZ_BBPN01000013.1"/>
</dbReference>
<keyword evidence="3" id="KW-0472">Membrane</keyword>
<evidence type="ECO:0000313" key="6">
    <source>
        <dbReference type="EMBL" id="SEL38326.1"/>
    </source>
</evidence>
<evidence type="ECO:0000256" key="3">
    <source>
        <dbReference type="SAM" id="Phobius"/>
    </source>
</evidence>
<evidence type="ECO:0000313" key="7">
    <source>
        <dbReference type="Proteomes" id="UP000183015"/>
    </source>
</evidence>
<dbReference type="AlphaFoldDB" id="A0A1H7PRW4"/>